<dbReference type="Pfam" id="PF03466">
    <property type="entry name" value="LysR_substrate"/>
    <property type="match status" value="1"/>
</dbReference>
<keyword evidence="7" id="KW-1185">Reference proteome</keyword>
<dbReference type="GO" id="GO:0006351">
    <property type="term" value="P:DNA-templated transcription"/>
    <property type="evidence" value="ECO:0007669"/>
    <property type="project" value="TreeGrafter"/>
</dbReference>
<feature type="domain" description="HTH lysR-type" evidence="5">
    <location>
        <begin position="1"/>
        <end position="59"/>
    </location>
</feature>
<dbReference type="Gene3D" id="3.40.190.290">
    <property type="match status" value="1"/>
</dbReference>
<reference evidence="6 7" key="1">
    <citation type="journal article" date="2012" name="J. Bacteriol.">
        <title>Genome Sequence of Gallaecimonas xiamenensis Type Strain 3-C-1.</title>
        <authorList>
            <person name="Lai Q."/>
            <person name="Wang L."/>
            <person name="Wang W."/>
            <person name="Shao Z."/>
        </authorList>
    </citation>
    <scope>NUCLEOTIDE SEQUENCE [LARGE SCALE GENOMIC DNA]</scope>
    <source>
        <strain evidence="6 7">3-C-1</strain>
    </source>
</reference>
<dbReference type="SUPFAM" id="SSF53850">
    <property type="entry name" value="Periplasmic binding protein-like II"/>
    <property type="match status" value="1"/>
</dbReference>
<proteinExistence type="inferred from homology"/>
<dbReference type="FunFam" id="1.10.10.10:FF:000001">
    <property type="entry name" value="LysR family transcriptional regulator"/>
    <property type="match status" value="1"/>
</dbReference>
<comment type="similarity">
    <text evidence="1">Belongs to the LysR transcriptional regulatory family.</text>
</comment>
<dbReference type="EMBL" id="AMRI01000004">
    <property type="protein sequence ID" value="EKE76784.1"/>
    <property type="molecule type" value="Genomic_DNA"/>
</dbReference>
<keyword evidence="2" id="KW-0805">Transcription regulation</keyword>
<dbReference type="Gene3D" id="1.10.10.10">
    <property type="entry name" value="Winged helix-like DNA-binding domain superfamily/Winged helix DNA-binding domain"/>
    <property type="match status" value="1"/>
</dbReference>
<protein>
    <submittedName>
        <fullName evidence="6">LysR family transcriptional regulator</fullName>
    </submittedName>
</protein>
<dbReference type="PANTHER" id="PTHR30537">
    <property type="entry name" value="HTH-TYPE TRANSCRIPTIONAL REGULATOR"/>
    <property type="match status" value="1"/>
</dbReference>
<sequence>MDSLSGLLAFVRAAEARSYVAAGERLGLSPSAVGKSVARLEDKLGVRLLNRSTRRISLTEEGALFFERCQRIVGEIEEAEAELSRLTDAPRGRLRVSLPAVGYRMLMPILPEFTRRYPNIELDLDFNDRMIDVVAEGVDAVIRSGDFGNSLLKARKLGSFRFVLVGAPAYFAAHGAPSSPEDLRWHDCLRYRFPSTGLLQDWKMRSREPDPPMQLSGTLTFNNVEALISAAVGGMGIAYLPDFAVREQITAGTLTSVLDDYLTEGGRFAILWPSSRHLLPKLRVFVDFLAERLVLGP</sequence>
<dbReference type="GO" id="GO:0003700">
    <property type="term" value="F:DNA-binding transcription factor activity"/>
    <property type="evidence" value="ECO:0007669"/>
    <property type="project" value="InterPro"/>
</dbReference>
<dbReference type="GO" id="GO:0043565">
    <property type="term" value="F:sequence-specific DNA binding"/>
    <property type="evidence" value="ECO:0007669"/>
    <property type="project" value="TreeGrafter"/>
</dbReference>
<evidence type="ECO:0000256" key="4">
    <source>
        <dbReference type="ARBA" id="ARBA00023163"/>
    </source>
</evidence>
<dbReference type="Proteomes" id="UP000006755">
    <property type="component" value="Unassembled WGS sequence"/>
</dbReference>
<name>K2K1S9_9GAMM</name>
<dbReference type="eggNOG" id="COG0583">
    <property type="taxonomic scope" value="Bacteria"/>
</dbReference>
<gene>
    <name evidence="6" type="ORF">B3C1_04285</name>
</gene>
<evidence type="ECO:0000256" key="1">
    <source>
        <dbReference type="ARBA" id="ARBA00009437"/>
    </source>
</evidence>
<comment type="caution">
    <text evidence="6">The sequence shown here is derived from an EMBL/GenBank/DDBJ whole genome shotgun (WGS) entry which is preliminary data.</text>
</comment>
<dbReference type="PANTHER" id="PTHR30537:SF72">
    <property type="entry name" value="LYSR FAMILY TRANSCRIPTIONAL REGULATOR"/>
    <property type="match status" value="1"/>
</dbReference>
<keyword evidence="3" id="KW-0238">DNA-binding</keyword>
<dbReference type="AlphaFoldDB" id="K2K1S9"/>
<dbReference type="InterPro" id="IPR036390">
    <property type="entry name" value="WH_DNA-bd_sf"/>
</dbReference>
<evidence type="ECO:0000259" key="5">
    <source>
        <dbReference type="PROSITE" id="PS50931"/>
    </source>
</evidence>
<dbReference type="Pfam" id="PF00126">
    <property type="entry name" value="HTH_1"/>
    <property type="match status" value="1"/>
</dbReference>
<organism evidence="6 7">
    <name type="scientific">Gallaecimonas xiamenensis 3-C-1</name>
    <dbReference type="NCBI Taxonomy" id="745411"/>
    <lineage>
        <taxon>Bacteria</taxon>
        <taxon>Pseudomonadati</taxon>
        <taxon>Pseudomonadota</taxon>
        <taxon>Gammaproteobacteria</taxon>
        <taxon>Enterobacterales</taxon>
        <taxon>Gallaecimonadaceae</taxon>
        <taxon>Gallaecimonas</taxon>
    </lineage>
</organism>
<evidence type="ECO:0000313" key="6">
    <source>
        <dbReference type="EMBL" id="EKE76784.1"/>
    </source>
</evidence>
<dbReference type="InterPro" id="IPR000847">
    <property type="entry name" value="LysR_HTH_N"/>
</dbReference>
<evidence type="ECO:0000256" key="2">
    <source>
        <dbReference type="ARBA" id="ARBA00023015"/>
    </source>
</evidence>
<dbReference type="CDD" id="cd08476">
    <property type="entry name" value="PBP2_CrgA_like_7"/>
    <property type="match status" value="1"/>
</dbReference>
<dbReference type="InterPro" id="IPR005119">
    <property type="entry name" value="LysR_subst-bd"/>
</dbReference>
<dbReference type="InterPro" id="IPR058163">
    <property type="entry name" value="LysR-type_TF_proteobact-type"/>
</dbReference>
<evidence type="ECO:0000256" key="3">
    <source>
        <dbReference type="ARBA" id="ARBA00023125"/>
    </source>
</evidence>
<accession>K2K1S9</accession>
<dbReference type="InterPro" id="IPR036388">
    <property type="entry name" value="WH-like_DNA-bd_sf"/>
</dbReference>
<dbReference type="PATRIC" id="fig|745411.4.peg.846"/>
<dbReference type="PROSITE" id="PS50931">
    <property type="entry name" value="HTH_LYSR"/>
    <property type="match status" value="1"/>
</dbReference>
<dbReference type="RefSeq" id="WP_008483155.1">
    <property type="nucleotide sequence ID" value="NZ_AMRI01000004.1"/>
</dbReference>
<dbReference type="STRING" id="745411.B3C1_04285"/>
<dbReference type="OrthoDB" id="9110639at2"/>
<keyword evidence="4" id="KW-0804">Transcription</keyword>
<dbReference type="SUPFAM" id="SSF46785">
    <property type="entry name" value="Winged helix' DNA-binding domain"/>
    <property type="match status" value="1"/>
</dbReference>
<evidence type="ECO:0000313" key="7">
    <source>
        <dbReference type="Proteomes" id="UP000006755"/>
    </source>
</evidence>